<dbReference type="Proteomes" id="UP000635245">
    <property type="component" value="Unassembled WGS sequence"/>
</dbReference>
<evidence type="ECO:0000256" key="1">
    <source>
        <dbReference type="SAM" id="MobiDB-lite"/>
    </source>
</evidence>
<dbReference type="EMBL" id="JAENJH010000001">
    <property type="protein sequence ID" value="MBK1783416.1"/>
    <property type="molecule type" value="Genomic_DNA"/>
</dbReference>
<name>A0A934V1L1_9PSEU</name>
<comment type="caution">
    <text evidence="2">The sequence shown here is derived from an EMBL/GenBank/DDBJ whole genome shotgun (WGS) entry which is preliminary data.</text>
</comment>
<gene>
    <name evidence="2" type="ORF">JHE00_03685</name>
</gene>
<feature type="region of interest" description="Disordered" evidence="1">
    <location>
        <begin position="56"/>
        <end position="86"/>
    </location>
</feature>
<accession>A0A934V1L1</accession>
<proteinExistence type="predicted"/>
<dbReference type="RefSeq" id="WP_200314715.1">
    <property type="nucleotide sequence ID" value="NZ_JAENJH010000001.1"/>
</dbReference>
<organism evidence="2 3">
    <name type="scientific">Prauserella cavernicola</name>
    <dbReference type="NCBI Taxonomy" id="2800127"/>
    <lineage>
        <taxon>Bacteria</taxon>
        <taxon>Bacillati</taxon>
        <taxon>Actinomycetota</taxon>
        <taxon>Actinomycetes</taxon>
        <taxon>Pseudonocardiales</taxon>
        <taxon>Pseudonocardiaceae</taxon>
        <taxon>Prauserella</taxon>
    </lineage>
</organism>
<dbReference type="AlphaFoldDB" id="A0A934V1L1"/>
<evidence type="ECO:0000313" key="3">
    <source>
        <dbReference type="Proteomes" id="UP000635245"/>
    </source>
</evidence>
<sequence>MSTFMHRPLGPGAHARALVCSPGESLLWAVFARSHHYDIDGLDQLGAPVDGGRARGLGRMRGSATDDLIGDDNDDSDDAVGSDPLPPPDVIVCGPEAGCLAHEHLAKVRPVSRTRLRLWVLTSRRLAILEQRVRAEVPADAAPVRSSPLARMSRLGRGLTRLGRTVTDTSPGTRATFGDNVEGEPVAPKEFRPAVEIPHDAIAGGRVATRRTTPCVRLSLVDGSGFDFLVLGDDGAACARMAAMTNGAP</sequence>
<evidence type="ECO:0000313" key="2">
    <source>
        <dbReference type="EMBL" id="MBK1783416.1"/>
    </source>
</evidence>
<feature type="compositionally biased region" description="Acidic residues" evidence="1">
    <location>
        <begin position="68"/>
        <end position="80"/>
    </location>
</feature>
<protein>
    <submittedName>
        <fullName evidence="2">Uncharacterized protein</fullName>
    </submittedName>
</protein>
<reference evidence="2" key="1">
    <citation type="submission" date="2020-12" db="EMBL/GenBank/DDBJ databases">
        <title>Prauserella sp. ASG 168, a novel actinomycete isolated from cave rock.</title>
        <authorList>
            <person name="Suriyachadkun C."/>
        </authorList>
    </citation>
    <scope>NUCLEOTIDE SEQUENCE</scope>
    <source>
        <strain evidence="2">ASG 168</strain>
    </source>
</reference>
<keyword evidence="3" id="KW-1185">Reference proteome</keyword>